<organism evidence="2 3">
    <name type="scientific">Rufibacter immobilis</name>
    <dbReference type="NCBI Taxonomy" id="1348778"/>
    <lineage>
        <taxon>Bacteria</taxon>
        <taxon>Pseudomonadati</taxon>
        <taxon>Bacteroidota</taxon>
        <taxon>Cytophagia</taxon>
        <taxon>Cytophagales</taxon>
        <taxon>Hymenobacteraceae</taxon>
        <taxon>Rufibacter</taxon>
    </lineage>
</organism>
<dbReference type="InterPro" id="IPR006121">
    <property type="entry name" value="HMA_dom"/>
</dbReference>
<dbReference type="SUPFAM" id="SSF55008">
    <property type="entry name" value="HMA, heavy metal-associated domain"/>
    <property type="match status" value="1"/>
</dbReference>
<keyword evidence="3" id="KW-1185">Reference proteome</keyword>
<dbReference type="EMBL" id="RJJE01000003">
    <property type="protein sequence ID" value="RNI32032.1"/>
    <property type="molecule type" value="Genomic_DNA"/>
</dbReference>
<dbReference type="InterPro" id="IPR036163">
    <property type="entry name" value="HMA_dom_sf"/>
</dbReference>
<feature type="domain" description="HMA" evidence="1">
    <location>
        <begin position="1"/>
        <end position="67"/>
    </location>
</feature>
<gene>
    <name evidence="2" type="ORF">EFA69_05910</name>
</gene>
<dbReference type="RefSeq" id="WP_123132169.1">
    <property type="nucleotide sequence ID" value="NZ_RJJE01000003.1"/>
</dbReference>
<evidence type="ECO:0000313" key="3">
    <source>
        <dbReference type="Proteomes" id="UP000271010"/>
    </source>
</evidence>
<reference evidence="2 3" key="1">
    <citation type="submission" date="2018-11" db="EMBL/GenBank/DDBJ databases">
        <title>Rufibacter latericius sp. nov., isolated from water in Baiyang Lake.</title>
        <authorList>
            <person name="Yang Y."/>
        </authorList>
    </citation>
    <scope>NUCLEOTIDE SEQUENCE [LARGE SCALE GENOMIC DNA]</scope>
    <source>
        <strain evidence="2 3">MCC P1</strain>
    </source>
</reference>
<dbReference type="Proteomes" id="UP000271010">
    <property type="component" value="Unassembled WGS sequence"/>
</dbReference>
<dbReference type="CDD" id="cd00371">
    <property type="entry name" value="HMA"/>
    <property type="match status" value="1"/>
</dbReference>
<dbReference type="PROSITE" id="PS50846">
    <property type="entry name" value="HMA_2"/>
    <property type="match status" value="1"/>
</dbReference>
<dbReference type="AlphaFoldDB" id="A0A3M9N2J9"/>
<dbReference type="OrthoDB" id="677920at2"/>
<dbReference type="Gene3D" id="3.30.70.100">
    <property type="match status" value="1"/>
</dbReference>
<name>A0A3M9N2J9_9BACT</name>
<sequence length="79" mass="8683">MELLKFKTNVQSSEQIEQVTPFLEKLPGIENWKIDVGTEENILSISGTNLNPQKIENAVKKAGYTAELLRVLGIGGQGL</sequence>
<comment type="caution">
    <text evidence="2">The sequence shown here is derived from an EMBL/GenBank/DDBJ whole genome shotgun (WGS) entry which is preliminary data.</text>
</comment>
<proteinExistence type="predicted"/>
<accession>A0A3M9N2J9</accession>
<protein>
    <submittedName>
        <fullName evidence="2">Copper chaperone</fullName>
    </submittedName>
</protein>
<dbReference type="GO" id="GO:0046872">
    <property type="term" value="F:metal ion binding"/>
    <property type="evidence" value="ECO:0007669"/>
    <property type="project" value="InterPro"/>
</dbReference>
<evidence type="ECO:0000259" key="1">
    <source>
        <dbReference type="PROSITE" id="PS50846"/>
    </source>
</evidence>
<evidence type="ECO:0000313" key="2">
    <source>
        <dbReference type="EMBL" id="RNI32032.1"/>
    </source>
</evidence>